<evidence type="ECO:0000313" key="2">
    <source>
        <dbReference type="EMBL" id="NYJ03023.1"/>
    </source>
</evidence>
<accession>A0A853C9Y2</accession>
<dbReference type="Proteomes" id="UP000530424">
    <property type="component" value="Unassembled WGS sequence"/>
</dbReference>
<dbReference type="RefSeq" id="WP_179669320.1">
    <property type="nucleotide sequence ID" value="NZ_JACCFP010000001.1"/>
</dbReference>
<protein>
    <submittedName>
        <fullName evidence="2">Uncharacterized protein</fullName>
    </submittedName>
</protein>
<name>A0A853C9Y2_9ACTN</name>
<keyword evidence="1" id="KW-0472">Membrane</keyword>
<evidence type="ECO:0000313" key="3">
    <source>
        <dbReference type="Proteomes" id="UP000530424"/>
    </source>
</evidence>
<feature type="transmembrane region" description="Helical" evidence="1">
    <location>
        <begin position="24"/>
        <end position="42"/>
    </location>
</feature>
<gene>
    <name evidence="2" type="ORF">HNR19_003721</name>
</gene>
<sequence>MSQKTEPFPPYSTREELARGRRKMFVYLAITVGAAVLAMIAAREVGDGRLVTAYVVAAVMHLASALGPAIRWSRTPELEGVG</sequence>
<comment type="caution">
    <text evidence="2">The sequence shown here is derived from an EMBL/GenBank/DDBJ whole genome shotgun (WGS) entry which is preliminary data.</text>
</comment>
<feature type="transmembrane region" description="Helical" evidence="1">
    <location>
        <begin position="48"/>
        <end position="70"/>
    </location>
</feature>
<evidence type="ECO:0000256" key="1">
    <source>
        <dbReference type="SAM" id="Phobius"/>
    </source>
</evidence>
<keyword evidence="1" id="KW-1133">Transmembrane helix</keyword>
<keyword evidence="1" id="KW-0812">Transmembrane</keyword>
<dbReference type="AlphaFoldDB" id="A0A853C9Y2"/>
<organism evidence="2 3">
    <name type="scientific">Nocardioides thalensis</name>
    <dbReference type="NCBI Taxonomy" id="1914755"/>
    <lineage>
        <taxon>Bacteria</taxon>
        <taxon>Bacillati</taxon>
        <taxon>Actinomycetota</taxon>
        <taxon>Actinomycetes</taxon>
        <taxon>Propionibacteriales</taxon>
        <taxon>Nocardioidaceae</taxon>
        <taxon>Nocardioides</taxon>
    </lineage>
</organism>
<keyword evidence="3" id="KW-1185">Reference proteome</keyword>
<reference evidence="2 3" key="1">
    <citation type="submission" date="2020-07" db="EMBL/GenBank/DDBJ databases">
        <title>Sequencing the genomes of 1000 actinobacteria strains.</title>
        <authorList>
            <person name="Klenk H.-P."/>
        </authorList>
    </citation>
    <scope>NUCLEOTIDE SEQUENCE [LARGE SCALE GENOMIC DNA]</scope>
    <source>
        <strain evidence="2 3">DSM 103833</strain>
    </source>
</reference>
<proteinExistence type="predicted"/>
<dbReference type="EMBL" id="JACCFP010000001">
    <property type="protein sequence ID" value="NYJ03023.1"/>
    <property type="molecule type" value="Genomic_DNA"/>
</dbReference>